<sequence>MVKCCPARSKLRADSWVRAKAWVSRVLKWRTQREAGFTEQQKPPSPDSGGITGRCNHSPVCPVYLDRHHFYNPKFSSQGCCYKTMGTRGVIGDKWSITTIL</sequence>
<dbReference type="Gramene" id="KOM37535">
    <property type="protein sequence ID" value="KOM37535"/>
    <property type="gene ID" value="LR48_Vigan03g091700"/>
</dbReference>
<dbReference type="AntiFam" id="ANF00038">
    <property type="entry name" value="Overlaps SRP RNA, same strand"/>
</dbReference>
<name>A0A0L9U427_PHAAN</name>
<dbReference type="Proteomes" id="UP000053144">
    <property type="component" value="Chromosome 3"/>
</dbReference>
<evidence type="ECO:0000313" key="1">
    <source>
        <dbReference type="EMBL" id="KOM37535.1"/>
    </source>
</evidence>
<gene>
    <name evidence="1" type="ORF">LR48_Vigan03g091700</name>
</gene>
<organism evidence="1 2">
    <name type="scientific">Phaseolus angularis</name>
    <name type="common">Azuki bean</name>
    <name type="synonym">Vigna angularis</name>
    <dbReference type="NCBI Taxonomy" id="3914"/>
    <lineage>
        <taxon>Eukaryota</taxon>
        <taxon>Viridiplantae</taxon>
        <taxon>Streptophyta</taxon>
        <taxon>Embryophyta</taxon>
        <taxon>Tracheophyta</taxon>
        <taxon>Spermatophyta</taxon>
        <taxon>Magnoliopsida</taxon>
        <taxon>eudicotyledons</taxon>
        <taxon>Gunneridae</taxon>
        <taxon>Pentapetalae</taxon>
        <taxon>rosids</taxon>
        <taxon>fabids</taxon>
        <taxon>Fabales</taxon>
        <taxon>Fabaceae</taxon>
        <taxon>Papilionoideae</taxon>
        <taxon>50 kb inversion clade</taxon>
        <taxon>NPAAA clade</taxon>
        <taxon>indigoferoid/millettioid clade</taxon>
        <taxon>Phaseoleae</taxon>
        <taxon>Vigna</taxon>
    </lineage>
</organism>
<accession>A0A0L9U427</accession>
<evidence type="ECO:0000313" key="2">
    <source>
        <dbReference type="Proteomes" id="UP000053144"/>
    </source>
</evidence>
<protein>
    <submittedName>
        <fullName evidence="1">Uncharacterized protein</fullName>
    </submittedName>
</protein>
<dbReference type="AlphaFoldDB" id="A0A0L9U427"/>
<reference evidence="2" key="1">
    <citation type="journal article" date="2015" name="Proc. Natl. Acad. Sci. U.S.A.">
        <title>Genome sequencing of adzuki bean (Vigna angularis) provides insight into high starch and low fat accumulation and domestication.</title>
        <authorList>
            <person name="Yang K."/>
            <person name="Tian Z."/>
            <person name="Chen C."/>
            <person name="Luo L."/>
            <person name="Zhao B."/>
            <person name="Wang Z."/>
            <person name="Yu L."/>
            <person name="Li Y."/>
            <person name="Sun Y."/>
            <person name="Li W."/>
            <person name="Chen Y."/>
            <person name="Li Y."/>
            <person name="Zhang Y."/>
            <person name="Ai D."/>
            <person name="Zhao J."/>
            <person name="Shang C."/>
            <person name="Ma Y."/>
            <person name="Wu B."/>
            <person name="Wang M."/>
            <person name="Gao L."/>
            <person name="Sun D."/>
            <person name="Zhang P."/>
            <person name="Guo F."/>
            <person name="Wang W."/>
            <person name="Li Y."/>
            <person name="Wang J."/>
            <person name="Varshney R.K."/>
            <person name="Wang J."/>
            <person name="Ling H.Q."/>
            <person name="Wan P."/>
        </authorList>
    </citation>
    <scope>NUCLEOTIDE SEQUENCE</scope>
    <source>
        <strain evidence="2">cv. Jingnong 6</strain>
    </source>
</reference>
<dbReference type="EMBL" id="CM003373">
    <property type="protein sequence ID" value="KOM37535.1"/>
    <property type="molecule type" value="Genomic_DNA"/>
</dbReference>
<proteinExistence type="predicted"/>